<evidence type="ECO:0000313" key="3">
    <source>
        <dbReference type="EMBL" id="NWK56609.1"/>
    </source>
</evidence>
<keyword evidence="2" id="KW-1133">Transmembrane helix</keyword>
<name>A0A851GHD3_9BACT</name>
<feature type="compositionally biased region" description="Polar residues" evidence="1">
    <location>
        <begin position="136"/>
        <end position="153"/>
    </location>
</feature>
<keyword evidence="2" id="KW-0472">Membrane</keyword>
<dbReference type="Proteomes" id="UP000557872">
    <property type="component" value="Unassembled WGS sequence"/>
</dbReference>
<gene>
    <name evidence="3" type="ORF">HW115_13385</name>
</gene>
<accession>A0A851GHD3</accession>
<protein>
    <submittedName>
        <fullName evidence="3">Uncharacterized protein</fullName>
    </submittedName>
</protein>
<keyword evidence="2" id="KW-0812">Transmembrane</keyword>
<dbReference type="EMBL" id="JACBAZ010000005">
    <property type="protein sequence ID" value="NWK56609.1"/>
    <property type="molecule type" value="Genomic_DNA"/>
</dbReference>
<feature type="compositionally biased region" description="Pro residues" evidence="1">
    <location>
        <begin position="63"/>
        <end position="72"/>
    </location>
</feature>
<proteinExistence type="predicted"/>
<evidence type="ECO:0000313" key="4">
    <source>
        <dbReference type="Proteomes" id="UP000557872"/>
    </source>
</evidence>
<evidence type="ECO:0000256" key="2">
    <source>
        <dbReference type="SAM" id="Phobius"/>
    </source>
</evidence>
<keyword evidence="4" id="KW-1185">Reference proteome</keyword>
<evidence type="ECO:0000256" key="1">
    <source>
        <dbReference type="SAM" id="MobiDB-lite"/>
    </source>
</evidence>
<reference evidence="3 4" key="1">
    <citation type="submission" date="2020-07" db="EMBL/GenBank/DDBJ databases">
        <title>Roseicoccus Jingziensis gen. nov., sp. nov., isolated from coastal seawater.</title>
        <authorList>
            <person name="Feng X."/>
        </authorList>
    </citation>
    <scope>NUCLEOTIDE SEQUENCE [LARGE SCALE GENOMIC DNA]</scope>
    <source>
        <strain evidence="3 4">N1E253</strain>
    </source>
</reference>
<organism evidence="3 4">
    <name type="scientific">Oceaniferula marina</name>
    <dbReference type="NCBI Taxonomy" id="2748318"/>
    <lineage>
        <taxon>Bacteria</taxon>
        <taxon>Pseudomonadati</taxon>
        <taxon>Verrucomicrobiota</taxon>
        <taxon>Verrucomicrobiia</taxon>
        <taxon>Verrucomicrobiales</taxon>
        <taxon>Verrucomicrobiaceae</taxon>
        <taxon>Oceaniferula</taxon>
    </lineage>
</organism>
<feature type="transmembrane region" description="Helical" evidence="2">
    <location>
        <begin position="184"/>
        <end position="209"/>
    </location>
</feature>
<dbReference type="RefSeq" id="WP_178933411.1">
    <property type="nucleotide sequence ID" value="NZ_JACBAZ010000005.1"/>
</dbReference>
<dbReference type="AlphaFoldDB" id="A0A851GHD3"/>
<comment type="caution">
    <text evidence="3">The sequence shown here is derived from an EMBL/GenBank/DDBJ whole genome shotgun (WGS) entry which is preliminary data.</text>
</comment>
<feature type="compositionally biased region" description="Acidic residues" evidence="1">
    <location>
        <begin position="170"/>
        <end position="180"/>
    </location>
</feature>
<sequence>MSENEDNKPKTITGDSAPMTKTSAVPIRKETVRVTLKAPPQGAKGPTAPPAPLTPPTGAVPTSPKPPAPAPTIPLKTSGPATAVPPAPAPTVKLQTGGATGPATKLATPAPTVRLNTPGGSGPGTVPLTGGPATGAASQQLPKATVQLTQTQPMDAPATPSQAATIRTADDDDASSEEGEGAAAALSVVSLVAALIVLGVQLATASIWVDGEWGRLFE</sequence>
<feature type="region of interest" description="Disordered" evidence="1">
    <location>
        <begin position="1"/>
        <end position="181"/>
    </location>
</feature>